<dbReference type="Proteomes" id="UP000468735">
    <property type="component" value="Unassembled WGS sequence"/>
</dbReference>
<keyword evidence="2" id="KW-0560">Oxidoreductase</keyword>
<dbReference type="CDD" id="cd05233">
    <property type="entry name" value="SDR_c"/>
    <property type="match status" value="1"/>
</dbReference>
<gene>
    <name evidence="3" type="ORF">F8566_47635</name>
</gene>
<comment type="caution">
    <text evidence="3">The sequence shown here is derived from an EMBL/GenBank/DDBJ whole genome shotgun (WGS) entry which is preliminary data.</text>
</comment>
<dbReference type="InterPro" id="IPR036291">
    <property type="entry name" value="NAD(P)-bd_dom_sf"/>
</dbReference>
<comment type="similarity">
    <text evidence="1">Belongs to the short-chain dehydrogenases/reductases (SDR) family.</text>
</comment>
<name>A0A6H9YM96_9ACTN</name>
<evidence type="ECO:0000313" key="3">
    <source>
        <dbReference type="EMBL" id="KAB2339686.1"/>
    </source>
</evidence>
<dbReference type="EMBL" id="WBMT01000034">
    <property type="protein sequence ID" value="KAB2339686.1"/>
    <property type="molecule type" value="Genomic_DNA"/>
</dbReference>
<proteinExistence type="inferred from homology"/>
<evidence type="ECO:0000256" key="1">
    <source>
        <dbReference type="ARBA" id="ARBA00006484"/>
    </source>
</evidence>
<dbReference type="Gene3D" id="3.40.50.720">
    <property type="entry name" value="NAD(P)-binding Rossmann-like Domain"/>
    <property type="match status" value="1"/>
</dbReference>
<evidence type="ECO:0000256" key="2">
    <source>
        <dbReference type="ARBA" id="ARBA00023002"/>
    </source>
</evidence>
<dbReference type="PANTHER" id="PTHR43669:SF8">
    <property type="entry name" value="SHORT-CHAIN TYPE DEHYDROGENASE_REDUCTASE-RELATED"/>
    <property type="match status" value="1"/>
</dbReference>
<dbReference type="PANTHER" id="PTHR43669">
    <property type="entry name" value="5-KETO-D-GLUCONATE 5-REDUCTASE"/>
    <property type="match status" value="1"/>
</dbReference>
<dbReference type="OrthoDB" id="670853at2"/>
<evidence type="ECO:0000313" key="4">
    <source>
        <dbReference type="Proteomes" id="UP000468735"/>
    </source>
</evidence>
<dbReference type="InterPro" id="IPR002347">
    <property type="entry name" value="SDR_fam"/>
</dbReference>
<accession>A0A6H9YM96</accession>
<dbReference type="SUPFAM" id="SSF51735">
    <property type="entry name" value="NAD(P)-binding Rossmann-fold domains"/>
    <property type="match status" value="1"/>
</dbReference>
<dbReference type="Pfam" id="PF13561">
    <property type="entry name" value="adh_short_C2"/>
    <property type="match status" value="1"/>
</dbReference>
<dbReference type="PRINTS" id="PR00081">
    <property type="entry name" value="GDHRDH"/>
</dbReference>
<dbReference type="RefSeq" id="WP_151570752.1">
    <property type="nucleotide sequence ID" value="NZ_WBMT01000034.1"/>
</dbReference>
<reference evidence="3 4" key="1">
    <citation type="submission" date="2019-09" db="EMBL/GenBank/DDBJ databases">
        <title>Actinomadura physcomitrii sp. nov., a novel actinomycete isolated from moss [Physcomitrium sphaericum (Ludw) Fuernr].</title>
        <authorList>
            <person name="Zhuang X."/>
            <person name="Liu C."/>
        </authorList>
    </citation>
    <scope>NUCLEOTIDE SEQUENCE [LARGE SCALE GENOMIC DNA]</scope>
    <source>
        <strain evidence="3 4">HMC1</strain>
    </source>
</reference>
<dbReference type="GO" id="GO:0016491">
    <property type="term" value="F:oxidoreductase activity"/>
    <property type="evidence" value="ECO:0007669"/>
    <property type="project" value="UniProtKB-KW"/>
</dbReference>
<sequence>MLLETKNAVIHGAGGAIGGAIARAFAREGAKVFLAGLSRARLDEVAHDIAAAGGKAEAAQVDALDEDAVERHAAEVKGRAGSIDICVNAVGIDIGNQGIPLVELSADDYAEPITAYTRTNFVTARATARHMMAAGAGTVLSLSPPMSRTPVALSGPFGIAGAAVEAMSRQLAAELGPHGVRFVGLRLNGIPETAEVLGSHTRQMWRRAAEKLNVPFEDLLESVGSGGHLKRPLTVAEVANVATFAASDRARYMTGTIINVTGGSSPD</sequence>
<dbReference type="AlphaFoldDB" id="A0A6H9YM96"/>
<protein>
    <submittedName>
        <fullName evidence="3">SDR family oxidoreductase</fullName>
    </submittedName>
</protein>
<organism evidence="3 4">
    <name type="scientific">Actinomadura rudentiformis</name>
    <dbReference type="NCBI Taxonomy" id="359158"/>
    <lineage>
        <taxon>Bacteria</taxon>
        <taxon>Bacillati</taxon>
        <taxon>Actinomycetota</taxon>
        <taxon>Actinomycetes</taxon>
        <taxon>Streptosporangiales</taxon>
        <taxon>Thermomonosporaceae</taxon>
        <taxon>Actinomadura</taxon>
    </lineage>
</organism>
<keyword evidence="4" id="KW-1185">Reference proteome</keyword>